<dbReference type="PANTHER" id="PTHR39639">
    <property type="entry name" value="CHROMOSOME 16, WHOLE GENOME SHOTGUN SEQUENCE"/>
    <property type="match status" value="1"/>
</dbReference>
<comment type="caution">
    <text evidence="2">The sequence shown here is derived from an EMBL/GenBank/DDBJ whole genome shotgun (WGS) entry which is preliminary data.</text>
</comment>
<gene>
    <name evidence="2" type="ORF">ACFOPI_19690</name>
</gene>
<sequence length="364" mass="42424">MKQTQEKLISSIPANNQKIIEIYQKLQAGRLNVSPDFQRKLVWRRQHKIEFIETILKNYPFPEVYLAPEKVDTQRMELRELVVDGQQRLSAIKEYIAGTGVFAQPSSIPTFDSLDTSQKEDFLNYEVSVRYLKNASEEQIKEIFQRINRTDYSLNRMERFHAAWGDSELVCLAKQLVDRDLEINLELINYRVEDADRNWLLEFFGAGSDDGMFSEAEVSRMQSLQYILVLLITMIRGAYFHRNTVIEEAVKTYYEQVPDAQLHVKRLVDSTRFISELQLPPESMWTTKSSLFTMMVELANANLAAVDKVKLRAELLSIEEKLNANAAIDEDSKQYKFYTREAVNEKKGRELRGKYFNSIVMRSI</sequence>
<dbReference type="EMBL" id="JBHRXX010000009">
    <property type="protein sequence ID" value="MFC3685829.1"/>
    <property type="molecule type" value="Genomic_DNA"/>
</dbReference>
<dbReference type="Pfam" id="PF03235">
    <property type="entry name" value="GmrSD_N"/>
    <property type="match status" value="1"/>
</dbReference>
<evidence type="ECO:0000313" key="3">
    <source>
        <dbReference type="Proteomes" id="UP001595729"/>
    </source>
</evidence>
<dbReference type="RefSeq" id="WP_382177694.1">
    <property type="nucleotide sequence ID" value="NZ_JBHRXX010000009.1"/>
</dbReference>
<dbReference type="InterPro" id="IPR004919">
    <property type="entry name" value="GmrSD_N"/>
</dbReference>
<protein>
    <submittedName>
        <fullName evidence="2">DUF262 domain-containing protein</fullName>
    </submittedName>
</protein>
<organism evidence="2 3">
    <name type="scientific">Hydrogenophaga luteola</name>
    <dbReference type="NCBI Taxonomy" id="1591122"/>
    <lineage>
        <taxon>Bacteria</taxon>
        <taxon>Pseudomonadati</taxon>
        <taxon>Pseudomonadota</taxon>
        <taxon>Betaproteobacteria</taxon>
        <taxon>Burkholderiales</taxon>
        <taxon>Comamonadaceae</taxon>
        <taxon>Hydrogenophaga</taxon>
    </lineage>
</organism>
<feature type="domain" description="GmrSD restriction endonucleases N-terminal" evidence="1">
    <location>
        <begin position="22"/>
        <end position="162"/>
    </location>
</feature>
<dbReference type="PANTHER" id="PTHR39639:SF1">
    <property type="entry name" value="DUF262 DOMAIN-CONTAINING PROTEIN"/>
    <property type="match status" value="1"/>
</dbReference>
<dbReference type="Proteomes" id="UP001595729">
    <property type="component" value="Unassembled WGS sequence"/>
</dbReference>
<evidence type="ECO:0000313" key="2">
    <source>
        <dbReference type="EMBL" id="MFC3685829.1"/>
    </source>
</evidence>
<accession>A0ABV7W7M5</accession>
<evidence type="ECO:0000259" key="1">
    <source>
        <dbReference type="Pfam" id="PF03235"/>
    </source>
</evidence>
<reference evidence="3" key="1">
    <citation type="journal article" date="2019" name="Int. J. Syst. Evol. Microbiol.">
        <title>The Global Catalogue of Microorganisms (GCM) 10K type strain sequencing project: providing services to taxonomists for standard genome sequencing and annotation.</title>
        <authorList>
            <consortium name="The Broad Institute Genomics Platform"/>
            <consortium name="The Broad Institute Genome Sequencing Center for Infectious Disease"/>
            <person name="Wu L."/>
            <person name="Ma J."/>
        </authorList>
    </citation>
    <scope>NUCLEOTIDE SEQUENCE [LARGE SCALE GENOMIC DNA]</scope>
    <source>
        <strain evidence="3">KCTC 42501</strain>
    </source>
</reference>
<proteinExistence type="predicted"/>
<name>A0ABV7W7M5_9BURK</name>
<keyword evidence="3" id="KW-1185">Reference proteome</keyword>